<dbReference type="Proteomes" id="UP000010367">
    <property type="component" value="Chromosome"/>
</dbReference>
<reference evidence="1 2" key="1">
    <citation type="submission" date="2012-06" db="EMBL/GenBank/DDBJ databases">
        <title>Finished chromosome of genome of Oscillatoria acuminata PCC 6304.</title>
        <authorList>
            <consortium name="US DOE Joint Genome Institute"/>
            <person name="Gugger M."/>
            <person name="Coursin T."/>
            <person name="Rippka R."/>
            <person name="Tandeau De Marsac N."/>
            <person name="Huntemann M."/>
            <person name="Wei C.-L."/>
            <person name="Han J."/>
            <person name="Detter J.C."/>
            <person name="Han C."/>
            <person name="Tapia R."/>
            <person name="Davenport K."/>
            <person name="Daligault H."/>
            <person name="Erkkila T."/>
            <person name="Gu W."/>
            <person name="Munk A.C.C."/>
            <person name="Teshima H."/>
            <person name="Xu Y."/>
            <person name="Chain P."/>
            <person name="Chen A."/>
            <person name="Krypides N."/>
            <person name="Mavromatis K."/>
            <person name="Markowitz V."/>
            <person name="Szeto E."/>
            <person name="Ivanova N."/>
            <person name="Mikhailova N."/>
            <person name="Ovchinnikova G."/>
            <person name="Pagani I."/>
            <person name="Pati A."/>
            <person name="Goodwin L."/>
            <person name="Peters L."/>
            <person name="Pitluck S."/>
            <person name="Woyke T."/>
            <person name="Kerfeld C."/>
        </authorList>
    </citation>
    <scope>NUCLEOTIDE SEQUENCE [LARGE SCALE GENOMIC DNA]</scope>
    <source>
        <strain evidence="1 2">PCC 6304</strain>
    </source>
</reference>
<proteinExistence type="predicted"/>
<keyword evidence="2" id="KW-1185">Reference proteome</keyword>
<accession>K9THU3</accession>
<protein>
    <submittedName>
        <fullName evidence="1">Uncharacterized protein</fullName>
    </submittedName>
</protein>
<organism evidence="1 2">
    <name type="scientific">Oscillatoria acuminata PCC 6304</name>
    <dbReference type="NCBI Taxonomy" id="56110"/>
    <lineage>
        <taxon>Bacteria</taxon>
        <taxon>Bacillati</taxon>
        <taxon>Cyanobacteriota</taxon>
        <taxon>Cyanophyceae</taxon>
        <taxon>Oscillatoriophycideae</taxon>
        <taxon>Oscillatoriales</taxon>
        <taxon>Oscillatoriaceae</taxon>
        <taxon>Oscillatoria</taxon>
    </lineage>
</organism>
<dbReference type="STRING" id="56110.Oscil6304_2830"/>
<dbReference type="KEGG" id="oac:Oscil6304_2830"/>
<dbReference type="HOGENOM" id="CLU_1218770_0_0_3"/>
<gene>
    <name evidence="1" type="ORF">Oscil6304_2830</name>
</gene>
<dbReference type="AlphaFoldDB" id="K9THU3"/>
<dbReference type="InParanoid" id="K9THU3"/>
<name>K9THU3_9CYAN</name>
<evidence type="ECO:0000313" key="1">
    <source>
        <dbReference type="EMBL" id="AFY82432.1"/>
    </source>
</evidence>
<dbReference type="EMBL" id="CP003607">
    <property type="protein sequence ID" value="AFY82432.1"/>
    <property type="molecule type" value="Genomic_DNA"/>
</dbReference>
<sequence length="227" mass="25033">MWVKWPESDEPPVCTDLLCIPEKPSKPKDYKNDRADEWEAKILHMDTGMISLGTGKSGKIEIRMRKPGNKGRKLKMNFVYGGAGLGAFCPIKRIKEIPVGHSTESDFEPFSTTKPIKIQDFAGDALHAGMGLVVGHGWSGDRLVMFGPGKHGAKFITTEILHHSQLARQGLVVVILISNPCCRAIHAFSLISMSSIRKTRRGNKVSFASFDASPQSVRVVDPDHRQA</sequence>
<evidence type="ECO:0000313" key="2">
    <source>
        <dbReference type="Proteomes" id="UP000010367"/>
    </source>
</evidence>